<dbReference type="EMBL" id="JSYN01000006">
    <property type="protein sequence ID" value="KIA95148.1"/>
    <property type="molecule type" value="Genomic_DNA"/>
</dbReference>
<proteinExistence type="predicted"/>
<evidence type="ECO:0000313" key="1">
    <source>
        <dbReference type="EMBL" id="KIA95148.1"/>
    </source>
</evidence>
<accession>A0A0C1FTN2</accession>
<dbReference type="Proteomes" id="UP000031246">
    <property type="component" value="Unassembled WGS sequence"/>
</dbReference>
<reference evidence="1 2" key="1">
    <citation type="submission" date="2014-10" db="EMBL/GenBank/DDBJ databases">
        <title>Pedobacter Kyungheensis.</title>
        <authorList>
            <person name="Anderson B.M."/>
            <person name="Newman J.D."/>
        </authorList>
    </citation>
    <scope>NUCLEOTIDE SEQUENCE [LARGE SCALE GENOMIC DNA]</scope>
    <source>
        <strain evidence="1 2">KACC 16221</strain>
    </source>
</reference>
<comment type="caution">
    <text evidence="1">The sequence shown here is derived from an EMBL/GenBank/DDBJ whole genome shotgun (WGS) entry which is preliminary data.</text>
</comment>
<gene>
    <name evidence="1" type="ORF">OC25_07380</name>
</gene>
<sequence>MDKSFYLPGDTIWFKAYVVDEANLPSKASGILYVELINAKDSLINRFTLPVLNGISFGNAPIDIKNSKGLYRIRAYTRVMGNASPTSFFDQVVKIGDVAQIKNQITTIQDLDIRLLPEGGNLLLGLPSRIAYKAISNSGRGINISGKVVNSKGTEMCLIEGSYLGMGSFFLTPEAGITYKAIITVNGAEREIELPVAQSSGYSLSVSQRDTSELVVKPMCTSDLVGKGELKLSVHKNGVEFLRIPFVMDSQMARMTIETAKLPQGIVQISLLAASGDLLCERLAFIGQGRNNDAIKQGGLIAQYPKRSETKIELQTLMDGKQVTDGSFSVAVTNSDVSIPDLDNESHILTDLLLSSDLKGHIESPNRYFMDGSDSTRMHLDNLMLTQGWRKISWQKKYSPEKTIRVSGKVTDKKGAVAAAKVTLMRTGKEMWIEQTVTDSEGRFSFDLEYAGPGNFIVQAKSDQSKWLTAKLDSMPAMPILPNSFVKNYLSDTLSFSSKEVMQKNAQKYLKQEGIKLKEVEIKGRKKLDYNDSGAPLNSGHVFQVILPKDLVHVEDIMDYLSRHLGGGGVIATNDQGVMKPMYSLYIKGANVIKMMPIGVSINGFPVDEYFDLSVLPVKEIEKIQVYMSGFPPHPTFMTISMKDKNILYQNFRKGTPPGTAYLKQEGYTISKAFYEVKYPLKKQSNEEDLRTTLYWTPNLIPDKNGKMSFSYFNGDLTGKHRIVVEGFDGQGNLFRKEWSYKVEE</sequence>
<evidence type="ECO:0008006" key="3">
    <source>
        <dbReference type="Google" id="ProtNLM"/>
    </source>
</evidence>
<protein>
    <recommendedName>
        <fullName evidence="3">Macroglobulin domain-containing protein</fullName>
    </recommendedName>
</protein>
<dbReference type="Gene3D" id="2.60.40.10">
    <property type="entry name" value="Immunoglobulins"/>
    <property type="match status" value="1"/>
</dbReference>
<dbReference type="InterPro" id="IPR013783">
    <property type="entry name" value="Ig-like_fold"/>
</dbReference>
<keyword evidence="2" id="KW-1185">Reference proteome</keyword>
<evidence type="ECO:0000313" key="2">
    <source>
        <dbReference type="Proteomes" id="UP000031246"/>
    </source>
</evidence>
<dbReference type="AlphaFoldDB" id="A0A0C1FTN2"/>
<organism evidence="1 2">
    <name type="scientific">Pedobacter kyungheensis</name>
    <dbReference type="NCBI Taxonomy" id="1069985"/>
    <lineage>
        <taxon>Bacteria</taxon>
        <taxon>Pseudomonadati</taxon>
        <taxon>Bacteroidota</taxon>
        <taxon>Sphingobacteriia</taxon>
        <taxon>Sphingobacteriales</taxon>
        <taxon>Sphingobacteriaceae</taxon>
        <taxon>Pedobacter</taxon>
    </lineage>
</organism>
<dbReference type="Gene3D" id="2.60.40.1930">
    <property type="match status" value="1"/>
</dbReference>
<name>A0A0C1FTN2_9SPHI</name>